<dbReference type="GO" id="GO:0005743">
    <property type="term" value="C:mitochondrial inner membrane"/>
    <property type="evidence" value="ECO:0007669"/>
    <property type="project" value="UniProtKB-SubCell"/>
</dbReference>
<dbReference type="OrthoDB" id="415315at2759"/>
<evidence type="ECO:0000313" key="13">
    <source>
        <dbReference type="EMBL" id="CDO53511.1"/>
    </source>
</evidence>
<sequence length="403" mass="43208">MQEISPTIVNATRHSQKSATIDDDPDSLSSKASYFNVMLSGGIGGLVGDSVMYPLDTVKTRQQGAPNQTKYRSTPRAFLNVIKEEGIFRGLYGGYSPAALGSFPATLTFFLTYESTKRLFINQWGVPDSVAFFTSGLLGDLASSFIYVPSEVLKTRLQLQGRYNNPFSVSAYNYKGMNDAYRTIVRTEGYRALFYGYKATLIRDLPFSAIQFAFYEKFHSLAQNFVGAGNDMGVGLELLTGGIAGGLAGAITTPLDVVKTRIQTQSTEGVAVHTQPPSPPAAAAAAPSKAPTSPRNSNSGQAFVMKNQTDKGGAAAATAGSAKQYSISSSATHSAARAPVILTDSALSGLKIIYKTEGFGGLFSGIGPRIVWTSVQSSVMLLVYQSVLKILEENKHREEQSEF</sequence>
<dbReference type="STRING" id="1173061.A0A0J9X8M2"/>
<accession>A0A0J9X8M2</accession>
<feature type="repeat" description="Solcar" evidence="10">
    <location>
        <begin position="127"/>
        <end position="221"/>
    </location>
</feature>
<dbReference type="AlphaFoldDB" id="A0A0J9X8M2"/>
<evidence type="ECO:0000256" key="1">
    <source>
        <dbReference type="ARBA" id="ARBA00004448"/>
    </source>
</evidence>
<feature type="repeat" description="Solcar" evidence="10">
    <location>
        <begin position="32"/>
        <end position="119"/>
    </location>
</feature>
<dbReference type="PANTHER" id="PTHR45667">
    <property type="entry name" value="S-ADENOSYLMETHIONINE MITOCHONDRIAL CARRIER PROTEIN"/>
    <property type="match status" value="1"/>
</dbReference>
<organism evidence="13 14">
    <name type="scientific">Geotrichum candidum</name>
    <name type="common">Oospora lactis</name>
    <name type="synonym">Dipodascus geotrichum</name>
    <dbReference type="NCBI Taxonomy" id="1173061"/>
    <lineage>
        <taxon>Eukaryota</taxon>
        <taxon>Fungi</taxon>
        <taxon>Dikarya</taxon>
        <taxon>Ascomycota</taxon>
        <taxon>Saccharomycotina</taxon>
        <taxon>Dipodascomycetes</taxon>
        <taxon>Dipodascales</taxon>
        <taxon>Dipodascaceae</taxon>
        <taxon>Geotrichum</taxon>
    </lineage>
</organism>
<gene>
    <name evidence="13" type="ORF">BN980_GECA05s02771g</name>
</gene>
<dbReference type="SUPFAM" id="SSF103506">
    <property type="entry name" value="Mitochondrial carrier"/>
    <property type="match status" value="1"/>
</dbReference>
<dbReference type="InterPro" id="IPR023395">
    <property type="entry name" value="MCP_dom_sf"/>
</dbReference>
<dbReference type="FunFam" id="1.50.40.10:FF:000095">
    <property type="entry name" value="Mitochondrial carrier protein"/>
    <property type="match status" value="1"/>
</dbReference>
<name>A0A0J9X8M2_GEOCN</name>
<dbReference type="Proteomes" id="UP000242525">
    <property type="component" value="Unassembled WGS sequence"/>
</dbReference>
<feature type="repeat" description="Solcar" evidence="10">
    <location>
        <begin position="236"/>
        <end position="390"/>
    </location>
</feature>
<evidence type="ECO:0000256" key="3">
    <source>
        <dbReference type="ARBA" id="ARBA00022448"/>
    </source>
</evidence>
<comment type="similarity">
    <text evidence="2 11">Belongs to the mitochondrial carrier (TC 2.A.29) family.</text>
</comment>
<proteinExistence type="inferred from homology"/>
<comment type="caution">
    <text evidence="13">The sequence shown here is derived from an EMBL/GenBank/DDBJ whole genome shotgun (WGS) entry which is preliminary data.</text>
</comment>
<protein>
    <submittedName>
        <fullName evidence="13">Similar to Saccharomyces cerevisiae YMR166C Predicted transporter of the mitochondrial inner membrane</fullName>
    </submittedName>
</protein>
<evidence type="ECO:0000256" key="10">
    <source>
        <dbReference type="PROSITE-ProRule" id="PRU00282"/>
    </source>
</evidence>
<evidence type="ECO:0000256" key="2">
    <source>
        <dbReference type="ARBA" id="ARBA00006375"/>
    </source>
</evidence>
<dbReference type="InterPro" id="IPR018108">
    <property type="entry name" value="MCP_transmembrane"/>
</dbReference>
<feature type="region of interest" description="Disordered" evidence="12">
    <location>
        <begin position="266"/>
        <end position="301"/>
    </location>
</feature>
<evidence type="ECO:0000256" key="12">
    <source>
        <dbReference type="SAM" id="MobiDB-lite"/>
    </source>
</evidence>
<dbReference type="EMBL" id="CCBN010000005">
    <property type="protein sequence ID" value="CDO53511.1"/>
    <property type="molecule type" value="Genomic_DNA"/>
</dbReference>
<dbReference type="PRINTS" id="PR00926">
    <property type="entry name" value="MITOCARRIER"/>
</dbReference>
<keyword evidence="6" id="KW-0999">Mitochondrion inner membrane</keyword>
<evidence type="ECO:0000256" key="8">
    <source>
        <dbReference type="ARBA" id="ARBA00023128"/>
    </source>
</evidence>
<dbReference type="PROSITE" id="PS50920">
    <property type="entry name" value="SOLCAR"/>
    <property type="match status" value="3"/>
</dbReference>
<dbReference type="Gene3D" id="1.50.40.10">
    <property type="entry name" value="Mitochondrial carrier domain"/>
    <property type="match status" value="2"/>
</dbReference>
<keyword evidence="4 10" id="KW-0812">Transmembrane</keyword>
<evidence type="ECO:0000313" key="14">
    <source>
        <dbReference type="Proteomes" id="UP000242525"/>
    </source>
</evidence>
<dbReference type="GO" id="GO:0055085">
    <property type="term" value="P:transmembrane transport"/>
    <property type="evidence" value="ECO:0007669"/>
    <property type="project" value="InterPro"/>
</dbReference>
<evidence type="ECO:0000256" key="5">
    <source>
        <dbReference type="ARBA" id="ARBA00022737"/>
    </source>
</evidence>
<keyword evidence="9 10" id="KW-0472">Membrane</keyword>
<comment type="subcellular location">
    <subcellularLocation>
        <location evidence="1">Mitochondrion inner membrane</location>
        <topology evidence="1">Multi-pass membrane protein</topology>
    </subcellularLocation>
</comment>
<feature type="region of interest" description="Disordered" evidence="12">
    <location>
        <begin position="1"/>
        <end position="25"/>
    </location>
</feature>
<keyword evidence="7" id="KW-1133">Transmembrane helix</keyword>
<reference evidence="13" key="1">
    <citation type="submission" date="2014-03" db="EMBL/GenBank/DDBJ databases">
        <authorList>
            <person name="Casaregola S."/>
        </authorList>
    </citation>
    <scope>NUCLEOTIDE SEQUENCE [LARGE SCALE GENOMIC DNA]</scope>
    <source>
        <strain evidence="13">CLIB 918</strain>
    </source>
</reference>
<keyword evidence="14" id="KW-1185">Reference proteome</keyword>
<evidence type="ECO:0000256" key="11">
    <source>
        <dbReference type="RuleBase" id="RU000488"/>
    </source>
</evidence>
<feature type="compositionally biased region" description="Polar residues" evidence="12">
    <location>
        <begin position="1"/>
        <end position="19"/>
    </location>
</feature>
<keyword evidence="8" id="KW-0496">Mitochondrion</keyword>
<feature type="compositionally biased region" description="Low complexity" evidence="12">
    <location>
        <begin position="281"/>
        <end position="294"/>
    </location>
</feature>
<evidence type="ECO:0000256" key="6">
    <source>
        <dbReference type="ARBA" id="ARBA00022792"/>
    </source>
</evidence>
<evidence type="ECO:0000256" key="7">
    <source>
        <dbReference type="ARBA" id="ARBA00022989"/>
    </source>
</evidence>
<dbReference type="Pfam" id="PF00153">
    <property type="entry name" value="Mito_carr"/>
    <property type="match status" value="4"/>
</dbReference>
<dbReference type="InterPro" id="IPR002067">
    <property type="entry name" value="MCP"/>
</dbReference>
<keyword evidence="3 11" id="KW-0813">Transport</keyword>
<keyword evidence="5" id="KW-0677">Repeat</keyword>
<evidence type="ECO:0000256" key="9">
    <source>
        <dbReference type="ARBA" id="ARBA00023136"/>
    </source>
</evidence>
<evidence type="ECO:0000256" key="4">
    <source>
        <dbReference type="ARBA" id="ARBA00022692"/>
    </source>
</evidence>